<reference evidence="3" key="1">
    <citation type="journal article" date="2017" name="Genome Biol.">
        <title>Comparative genomics reveals high biological diversity and specific adaptations in the industrially and medically important fungal genus Aspergillus.</title>
        <authorList>
            <person name="de Vries R.P."/>
            <person name="Riley R."/>
            <person name="Wiebenga A."/>
            <person name="Aguilar-Osorio G."/>
            <person name="Amillis S."/>
            <person name="Uchima C.A."/>
            <person name="Anderluh G."/>
            <person name="Asadollahi M."/>
            <person name="Askin M."/>
            <person name="Barry K."/>
            <person name="Battaglia E."/>
            <person name="Bayram O."/>
            <person name="Benocci T."/>
            <person name="Braus-Stromeyer S.A."/>
            <person name="Caldana C."/>
            <person name="Canovas D."/>
            <person name="Cerqueira G.C."/>
            <person name="Chen F."/>
            <person name="Chen W."/>
            <person name="Choi C."/>
            <person name="Clum A."/>
            <person name="Dos Santos R.A."/>
            <person name="Damasio A.R."/>
            <person name="Diallinas G."/>
            <person name="Emri T."/>
            <person name="Fekete E."/>
            <person name="Flipphi M."/>
            <person name="Freyberg S."/>
            <person name="Gallo A."/>
            <person name="Gournas C."/>
            <person name="Habgood R."/>
            <person name="Hainaut M."/>
            <person name="Harispe M.L."/>
            <person name="Henrissat B."/>
            <person name="Hilden K.S."/>
            <person name="Hope R."/>
            <person name="Hossain A."/>
            <person name="Karabika E."/>
            <person name="Karaffa L."/>
            <person name="Karanyi Z."/>
            <person name="Krasevec N."/>
            <person name="Kuo A."/>
            <person name="Kusch H."/>
            <person name="LaButti K."/>
            <person name="Lagendijk E.L."/>
            <person name="Lapidus A."/>
            <person name="Levasseur A."/>
            <person name="Lindquist E."/>
            <person name="Lipzen A."/>
            <person name="Logrieco A.F."/>
            <person name="MacCabe A."/>
            <person name="Maekelae M.R."/>
            <person name="Malavazi I."/>
            <person name="Melin P."/>
            <person name="Meyer V."/>
            <person name="Mielnichuk N."/>
            <person name="Miskei M."/>
            <person name="Molnar A.P."/>
            <person name="Mule G."/>
            <person name="Ngan C.Y."/>
            <person name="Orejas M."/>
            <person name="Orosz E."/>
            <person name="Ouedraogo J.P."/>
            <person name="Overkamp K.M."/>
            <person name="Park H.-S."/>
            <person name="Perrone G."/>
            <person name="Piumi F."/>
            <person name="Punt P.J."/>
            <person name="Ram A.F."/>
            <person name="Ramon A."/>
            <person name="Rauscher S."/>
            <person name="Record E."/>
            <person name="Riano-Pachon D.M."/>
            <person name="Robert V."/>
            <person name="Roehrig J."/>
            <person name="Ruller R."/>
            <person name="Salamov A."/>
            <person name="Salih N.S."/>
            <person name="Samson R.A."/>
            <person name="Sandor E."/>
            <person name="Sanguinetti M."/>
            <person name="Schuetze T."/>
            <person name="Sepcic K."/>
            <person name="Shelest E."/>
            <person name="Sherlock G."/>
            <person name="Sophianopoulou V."/>
            <person name="Squina F.M."/>
            <person name="Sun H."/>
            <person name="Susca A."/>
            <person name="Todd R.B."/>
            <person name="Tsang A."/>
            <person name="Unkles S.E."/>
            <person name="van de Wiele N."/>
            <person name="van Rossen-Uffink D."/>
            <person name="Oliveira J.V."/>
            <person name="Vesth T.C."/>
            <person name="Visser J."/>
            <person name="Yu J.-H."/>
            <person name="Zhou M."/>
            <person name="Andersen M.R."/>
            <person name="Archer D.B."/>
            <person name="Baker S.E."/>
            <person name="Benoit I."/>
            <person name="Brakhage A.A."/>
            <person name="Braus G.H."/>
            <person name="Fischer R."/>
            <person name="Frisvad J.C."/>
            <person name="Goldman G.H."/>
            <person name="Houbraken J."/>
            <person name="Oakley B."/>
            <person name="Pocsi I."/>
            <person name="Scazzocchio C."/>
            <person name="Seiboth B."/>
            <person name="vanKuyk P.A."/>
            <person name="Wortman J."/>
            <person name="Dyer P.S."/>
            <person name="Grigoriev I.V."/>
        </authorList>
    </citation>
    <scope>NUCLEOTIDE SEQUENCE [LARGE SCALE GENOMIC DNA]</scope>
    <source>
        <strain evidence="3">CBS 506.65</strain>
    </source>
</reference>
<proteinExistence type="predicted"/>
<gene>
    <name evidence="2" type="ORF">ASPZODRAFT_1933471</name>
</gene>
<dbReference type="VEuPathDB" id="FungiDB:ASPZODRAFT_1933471"/>
<dbReference type="OrthoDB" id="193467at2759"/>
<protein>
    <recommendedName>
        <fullName evidence="4">Tafazzin</fullName>
    </recommendedName>
</protein>
<dbReference type="GeneID" id="34613847"/>
<feature type="compositionally biased region" description="Basic residues" evidence="1">
    <location>
        <begin position="1"/>
        <end position="10"/>
    </location>
</feature>
<organism evidence="2 3">
    <name type="scientific">Penicilliopsis zonata CBS 506.65</name>
    <dbReference type="NCBI Taxonomy" id="1073090"/>
    <lineage>
        <taxon>Eukaryota</taxon>
        <taxon>Fungi</taxon>
        <taxon>Dikarya</taxon>
        <taxon>Ascomycota</taxon>
        <taxon>Pezizomycotina</taxon>
        <taxon>Eurotiomycetes</taxon>
        <taxon>Eurotiomycetidae</taxon>
        <taxon>Eurotiales</taxon>
        <taxon>Aspergillaceae</taxon>
        <taxon>Penicilliopsis</taxon>
    </lineage>
</organism>
<evidence type="ECO:0000313" key="3">
    <source>
        <dbReference type="Proteomes" id="UP000184188"/>
    </source>
</evidence>
<dbReference type="RefSeq" id="XP_022581785.1">
    <property type="nucleotide sequence ID" value="XM_022727383.1"/>
</dbReference>
<feature type="region of interest" description="Disordered" evidence="1">
    <location>
        <begin position="61"/>
        <end position="80"/>
    </location>
</feature>
<feature type="compositionally biased region" description="Polar residues" evidence="1">
    <location>
        <begin position="39"/>
        <end position="48"/>
    </location>
</feature>
<dbReference type="EMBL" id="KV878341">
    <property type="protein sequence ID" value="OJJ47275.1"/>
    <property type="molecule type" value="Genomic_DNA"/>
</dbReference>
<feature type="region of interest" description="Disordered" evidence="1">
    <location>
        <begin position="1"/>
        <end position="48"/>
    </location>
</feature>
<keyword evidence="3" id="KW-1185">Reference proteome</keyword>
<accession>A0A1L9SJE4</accession>
<feature type="region of interest" description="Disordered" evidence="1">
    <location>
        <begin position="460"/>
        <end position="484"/>
    </location>
</feature>
<dbReference type="AlphaFoldDB" id="A0A1L9SJE4"/>
<dbReference type="STRING" id="1073090.A0A1L9SJE4"/>
<feature type="region of interest" description="Disordered" evidence="1">
    <location>
        <begin position="258"/>
        <end position="306"/>
    </location>
</feature>
<feature type="compositionally biased region" description="Pro residues" evidence="1">
    <location>
        <begin position="294"/>
        <end position="306"/>
    </location>
</feature>
<dbReference type="Proteomes" id="UP000184188">
    <property type="component" value="Unassembled WGS sequence"/>
</dbReference>
<evidence type="ECO:0000256" key="1">
    <source>
        <dbReference type="SAM" id="MobiDB-lite"/>
    </source>
</evidence>
<name>A0A1L9SJE4_9EURO</name>
<sequence>MPKKHYKHAYGKPVNTVHPSLTSSGRHEQNSNGARPAAASSSTGQDQASVNELISHLRRTQVSRFGSEDGATNLPRYVAPRSVHPSLRNLLELPETPPPRPRPNSRRTVVIGGRPIRRTPGPPPPESWLLSSDVNGLNDNEIYPTEGVRDVIYRLDRLPGATFPRQDGLLHTTLKSMATNWAWHVEYDGTFLSQLPSQIKVLLLSYIGMYARNHQPLNGLMRGLHPLFVMTSLDHSEGDNSGRLMTFRQFVNELVVSGKPGTQITPGKPENTVPSSWDEEESESGTGNVNGPPSSVPSVPPTPLKPLDPGLRFENLRFLSLAHPHPAAASWKSLLNLLPHLSRITHLSLAHWPVPTMTPHAKNARVRHPAHRSLTFSYSGTDSYSALENNWIEAATVLRKLSRSTYCLKWLDLEGCGDWYAALSWDGNNEAYSTPTGPEWNGSWRNVEWLGLGPGWVPSSSSTSTMIPDPERRSQSPPPLLRGNRTLASSIHAPASAPSASSPDDHLPWDVEEERVKYRQGKAEERFREIVTTAKTVEKRLLQTRREGRGKWLHVSYGLDGVDEHLLRRVLGGDYYKYM</sequence>
<evidence type="ECO:0000313" key="2">
    <source>
        <dbReference type="EMBL" id="OJJ47275.1"/>
    </source>
</evidence>
<evidence type="ECO:0008006" key="4">
    <source>
        <dbReference type="Google" id="ProtNLM"/>
    </source>
</evidence>